<keyword evidence="1" id="KW-0233">DNA recombination</keyword>
<dbReference type="PROSITE" id="PS51898">
    <property type="entry name" value="TYR_RECOMBINASE"/>
    <property type="match status" value="1"/>
</dbReference>
<protein>
    <submittedName>
        <fullName evidence="3">Tyrosine-type recombinase/integrase</fullName>
    </submittedName>
</protein>
<evidence type="ECO:0000313" key="4">
    <source>
        <dbReference type="Proteomes" id="UP001165396"/>
    </source>
</evidence>
<comment type="caution">
    <text evidence="3">The sequence shown here is derived from an EMBL/GenBank/DDBJ whole genome shotgun (WGS) entry which is preliminary data.</text>
</comment>
<dbReference type="Proteomes" id="UP001165396">
    <property type="component" value="Unassembled WGS sequence"/>
</dbReference>
<evidence type="ECO:0000313" key="3">
    <source>
        <dbReference type="EMBL" id="MCR8826279.1"/>
    </source>
</evidence>
<dbReference type="InterPro" id="IPR013762">
    <property type="entry name" value="Integrase-like_cat_sf"/>
</dbReference>
<keyword evidence="4" id="KW-1185">Reference proteome</keyword>
<feature type="domain" description="Tyr recombinase" evidence="2">
    <location>
        <begin position="152"/>
        <end position="336"/>
    </location>
</feature>
<accession>A0ABT1YZG2</accession>
<organism evidence="3 4">
    <name type="scientific">Pseudosulfitobacter koreensis</name>
    <dbReference type="NCBI Taxonomy" id="2968472"/>
    <lineage>
        <taxon>Bacteria</taxon>
        <taxon>Pseudomonadati</taxon>
        <taxon>Pseudomonadota</taxon>
        <taxon>Alphaproteobacteria</taxon>
        <taxon>Rhodobacterales</taxon>
        <taxon>Roseobacteraceae</taxon>
        <taxon>Pseudosulfitobacter</taxon>
    </lineage>
</organism>
<dbReference type="RefSeq" id="WP_258293966.1">
    <property type="nucleotide sequence ID" value="NZ_JANKJG010000003.1"/>
</dbReference>
<evidence type="ECO:0000256" key="1">
    <source>
        <dbReference type="ARBA" id="ARBA00023172"/>
    </source>
</evidence>
<proteinExistence type="predicted"/>
<name>A0ABT1YZG2_9RHOB</name>
<dbReference type="InterPro" id="IPR011010">
    <property type="entry name" value="DNA_brk_join_enz"/>
</dbReference>
<dbReference type="SUPFAM" id="SSF56349">
    <property type="entry name" value="DNA breaking-rejoining enzymes"/>
    <property type="match status" value="1"/>
</dbReference>
<evidence type="ECO:0000259" key="2">
    <source>
        <dbReference type="PROSITE" id="PS51898"/>
    </source>
</evidence>
<dbReference type="Pfam" id="PF00589">
    <property type="entry name" value="Phage_integrase"/>
    <property type="match status" value="1"/>
</dbReference>
<gene>
    <name evidence="3" type="ORF">NTA49_06985</name>
</gene>
<dbReference type="Gene3D" id="1.10.443.10">
    <property type="entry name" value="Intergrase catalytic core"/>
    <property type="match status" value="1"/>
</dbReference>
<dbReference type="InterPro" id="IPR002104">
    <property type="entry name" value="Integrase_catalytic"/>
</dbReference>
<dbReference type="EMBL" id="JANKJG010000003">
    <property type="protein sequence ID" value="MCR8826279.1"/>
    <property type="molecule type" value="Genomic_DNA"/>
</dbReference>
<sequence>MPVKQPWEPYWSEKSGAWIIDFRVNGHRIRRRLPIHEKGLLDVAKASAKNIYAEAWRSQSMELGPKKRPTFAEAAGLYIDAGGEARFLQRIVNYFGRKHLCDEIDELVIARAARTLYPNAKPETVRRQLRVPIKAVLNFAAGNRREKLPDTRRMRWLSPEEAERLLVAAANPAAASLRDPNLETLRKIAFMLGTGAGPGETMGLDAKDWNPATREWWLPGTKTVYRARFVRLPLRTVDLISPIPAEGPAFPAPNGEPYVFRKNRGGQMALAFRKVREAAGLGPEVVPYSCRHTWATWHQAQTKDWAALLDQGGWNRADTANRYRKIAPADLGHRLLAHGWDFRADPGEPVRFGELVSLRFGGHA</sequence>
<reference evidence="3" key="1">
    <citation type="submission" date="2022-07" db="EMBL/GenBank/DDBJ databases">
        <title>Pseudosulfitobacter sp. strain AP-MA-4, whole genome sequence.</title>
        <authorList>
            <person name="Jiang Y."/>
        </authorList>
    </citation>
    <scope>NUCLEOTIDE SEQUENCE</scope>
    <source>
        <strain evidence="3">AP-MA-4</strain>
    </source>
</reference>